<dbReference type="InterPro" id="IPR036640">
    <property type="entry name" value="ABC1_TM_sf"/>
</dbReference>
<dbReference type="InterPro" id="IPR003439">
    <property type="entry name" value="ABC_transporter-like_ATP-bd"/>
</dbReference>
<feature type="transmembrane region" description="Helical" evidence="9">
    <location>
        <begin position="154"/>
        <end position="182"/>
    </location>
</feature>
<dbReference type="PANTHER" id="PTHR24221:SF654">
    <property type="entry name" value="ATP-BINDING CASSETTE SUB-FAMILY B MEMBER 6"/>
    <property type="match status" value="1"/>
</dbReference>
<proteinExistence type="inferred from homology"/>
<evidence type="ECO:0000256" key="2">
    <source>
        <dbReference type="ARBA" id="ARBA00005417"/>
    </source>
</evidence>
<keyword evidence="6 12" id="KW-0067">ATP-binding</keyword>
<dbReference type="SUPFAM" id="SSF52540">
    <property type="entry name" value="P-loop containing nucleoside triphosphate hydrolases"/>
    <property type="match status" value="1"/>
</dbReference>
<sequence>MENNHKINYWSDFLKIWKLIGSNKKIFIIAMVLTFLKTIFSIAASIGAGLVLQDSFVRISNPGDFVTVGITETEIVKQAFIDLLIRSSLILIAYLLYGVIYFIVNKLVLKTSYSLGSFVRSLLFFKINKIPYSLIENKMSGELLSRTTLDANTLALNFAFAMGNVFTMPTIVICTLIAMFIISPFLTLLSLIFIILGILTSFIFSKLSAPKFLKKQTALGELNALIEQDIENRKVIKMFGLYEKNYDIYLKKSIKENKYNKKAEMLIGMVWPSNELFQYILSSFIYLIGIIFSYYNLPSGSVLFPKMEVGLVTSFSLLMFFLMGELANSLKLVGVVQKIFISFKRVNEVLEYPEISDDGDIELNSNGIIKFDNVTFGYQENKNVLSNLTFEIKQNQKIAIVGPTGSGKTTIINLLSRFYEIDKGTIYIDNKDIKTIKRSSLMENISIVLQDSFLFSQSIYENIRYGNKKATYDDVVNAAKLANIDYFISQLKDGYNTEVNEDLDFSQGQLQLLSIARAILSKSKILILDEATSYVDSKTEKDIQNAIVHASKNKTVIMIAHRLSTIIDADKIIVIKDGIIEEIGNHKELLKNKGFYYQLYKSNYVNE</sequence>
<dbReference type="InterPro" id="IPR011527">
    <property type="entry name" value="ABC1_TM_dom"/>
</dbReference>
<dbReference type="Pfam" id="PF00664">
    <property type="entry name" value="ABC_membrane"/>
    <property type="match status" value="1"/>
</dbReference>
<dbReference type="Pfam" id="PF00005">
    <property type="entry name" value="ABC_tran"/>
    <property type="match status" value="1"/>
</dbReference>
<evidence type="ECO:0000256" key="4">
    <source>
        <dbReference type="ARBA" id="ARBA00022692"/>
    </source>
</evidence>
<dbReference type="PROSITE" id="PS50929">
    <property type="entry name" value="ABC_TM1F"/>
    <property type="match status" value="1"/>
</dbReference>
<evidence type="ECO:0000256" key="7">
    <source>
        <dbReference type="ARBA" id="ARBA00022989"/>
    </source>
</evidence>
<dbReference type="InterPro" id="IPR027417">
    <property type="entry name" value="P-loop_NTPase"/>
</dbReference>
<evidence type="ECO:0000259" key="11">
    <source>
        <dbReference type="PROSITE" id="PS50929"/>
    </source>
</evidence>
<keyword evidence="13" id="KW-1185">Reference proteome</keyword>
<dbReference type="Proteomes" id="UP000028523">
    <property type="component" value="Unassembled WGS sequence"/>
</dbReference>
<dbReference type="PANTHER" id="PTHR24221">
    <property type="entry name" value="ATP-BINDING CASSETTE SUB-FAMILY B"/>
    <property type="match status" value="1"/>
</dbReference>
<dbReference type="InterPro" id="IPR017871">
    <property type="entry name" value="ABC_transporter-like_CS"/>
</dbReference>
<dbReference type="Gene3D" id="1.20.1560.10">
    <property type="entry name" value="ABC transporter type 1, transmembrane domain"/>
    <property type="match status" value="1"/>
</dbReference>
<dbReference type="FunFam" id="3.40.50.300:FF:000287">
    <property type="entry name" value="Multidrug ABC transporter ATP-binding protein"/>
    <property type="match status" value="1"/>
</dbReference>
<dbReference type="PROSITE" id="PS00211">
    <property type="entry name" value="ABC_TRANSPORTER_1"/>
    <property type="match status" value="1"/>
</dbReference>
<keyword evidence="7 9" id="KW-1133">Transmembrane helix</keyword>
<feature type="transmembrane region" description="Helical" evidence="9">
    <location>
        <begin position="83"/>
        <end position="104"/>
    </location>
</feature>
<evidence type="ECO:0000313" key="13">
    <source>
        <dbReference type="Proteomes" id="UP000028523"/>
    </source>
</evidence>
<keyword evidence="5" id="KW-0547">Nucleotide-binding</keyword>
<organism evidence="12 13">
    <name type="scientific">Malacoplasma iowae DK-CPA</name>
    <dbReference type="NCBI Taxonomy" id="1394179"/>
    <lineage>
        <taxon>Bacteria</taxon>
        <taxon>Bacillati</taxon>
        <taxon>Mycoplasmatota</taxon>
        <taxon>Mycoplasmoidales</taxon>
        <taxon>Mycoplasmoidaceae</taxon>
        <taxon>Malacoplasma</taxon>
    </lineage>
</organism>
<accession>A0A084U4L9</accession>
<feature type="domain" description="ABC transmembrane type-1" evidence="11">
    <location>
        <begin position="28"/>
        <end position="338"/>
    </location>
</feature>
<dbReference type="InterPro" id="IPR003593">
    <property type="entry name" value="AAA+_ATPase"/>
</dbReference>
<dbReference type="InterPro" id="IPR039421">
    <property type="entry name" value="Type_1_exporter"/>
</dbReference>
<dbReference type="GO" id="GO:0005524">
    <property type="term" value="F:ATP binding"/>
    <property type="evidence" value="ECO:0007669"/>
    <property type="project" value="UniProtKB-KW"/>
</dbReference>
<evidence type="ECO:0000313" key="12">
    <source>
        <dbReference type="EMBL" id="KFB07905.1"/>
    </source>
</evidence>
<dbReference type="GO" id="GO:0016887">
    <property type="term" value="F:ATP hydrolysis activity"/>
    <property type="evidence" value="ECO:0007669"/>
    <property type="project" value="InterPro"/>
</dbReference>
<evidence type="ECO:0000256" key="3">
    <source>
        <dbReference type="ARBA" id="ARBA00022448"/>
    </source>
</evidence>
<evidence type="ECO:0000256" key="5">
    <source>
        <dbReference type="ARBA" id="ARBA00022741"/>
    </source>
</evidence>
<dbReference type="GeneID" id="96866856"/>
<comment type="subcellular location">
    <subcellularLocation>
        <location evidence="1">Cell membrane</location>
        <topology evidence="1">Multi-pass membrane protein</topology>
    </subcellularLocation>
</comment>
<keyword evidence="8 9" id="KW-0472">Membrane</keyword>
<protein>
    <submittedName>
        <fullName evidence="12">ABC exporter ATP-binding and permease subunits</fullName>
    </submittedName>
</protein>
<comment type="similarity">
    <text evidence="2">Belongs to the ABC transporter superfamily.</text>
</comment>
<evidence type="ECO:0000259" key="10">
    <source>
        <dbReference type="PROSITE" id="PS50893"/>
    </source>
</evidence>
<dbReference type="PROSITE" id="PS50893">
    <property type="entry name" value="ABC_TRANSPORTER_2"/>
    <property type="match status" value="1"/>
</dbReference>
<comment type="caution">
    <text evidence="12">The sequence shown here is derived from an EMBL/GenBank/DDBJ whole genome shotgun (WGS) entry which is preliminary data.</text>
</comment>
<dbReference type="RefSeq" id="WP_004025239.1">
    <property type="nucleotide sequence ID" value="NZ_AWQU01000048.1"/>
</dbReference>
<feature type="domain" description="ABC transporter" evidence="10">
    <location>
        <begin position="369"/>
        <end position="602"/>
    </location>
</feature>
<keyword evidence="3" id="KW-0813">Transport</keyword>
<keyword evidence="4 9" id="KW-0812">Transmembrane</keyword>
<reference evidence="12 13" key="1">
    <citation type="journal article" date="2014" name="PLoS ONE">
        <title>Reduction of Hydrogen Peroxide Accumulation and Toxicity by a Catalase from Mycoplasma iowae.</title>
        <authorList>
            <person name="Pritchard R.E."/>
            <person name="Prassinos A.J."/>
            <person name="Osborne J.D."/>
            <person name="Raviv Z."/>
            <person name="Balish M.F."/>
        </authorList>
    </citation>
    <scope>NUCLEOTIDE SEQUENCE [LARGE SCALE GENOMIC DNA]</scope>
    <source>
        <strain evidence="12 13">DK-CPA</strain>
    </source>
</reference>
<evidence type="ECO:0000256" key="8">
    <source>
        <dbReference type="ARBA" id="ARBA00023136"/>
    </source>
</evidence>
<dbReference type="GO" id="GO:0005886">
    <property type="term" value="C:plasma membrane"/>
    <property type="evidence" value="ECO:0007669"/>
    <property type="project" value="UniProtKB-SubCell"/>
</dbReference>
<dbReference type="GO" id="GO:0140359">
    <property type="term" value="F:ABC-type transporter activity"/>
    <property type="evidence" value="ECO:0007669"/>
    <property type="project" value="InterPro"/>
</dbReference>
<feature type="transmembrane region" description="Helical" evidence="9">
    <location>
        <begin position="315"/>
        <end position="336"/>
    </location>
</feature>
<evidence type="ECO:0000256" key="6">
    <source>
        <dbReference type="ARBA" id="ARBA00022840"/>
    </source>
</evidence>
<dbReference type="SUPFAM" id="SSF90123">
    <property type="entry name" value="ABC transporter transmembrane region"/>
    <property type="match status" value="1"/>
</dbReference>
<dbReference type="AlphaFoldDB" id="A0A084U4L9"/>
<dbReference type="SMART" id="SM00382">
    <property type="entry name" value="AAA"/>
    <property type="match status" value="1"/>
</dbReference>
<feature type="transmembrane region" description="Helical" evidence="9">
    <location>
        <begin position="188"/>
        <end position="205"/>
    </location>
</feature>
<dbReference type="EMBL" id="AWQU01000048">
    <property type="protein sequence ID" value="KFB07905.1"/>
    <property type="molecule type" value="Genomic_DNA"/>
</dbReference>
<feature type="transmembrane region" description="Helical" evidence="9">
    <location>
        <begin position="26"/>
        <end position="52"/>
    </location>
</feature>
<evidence type="ECO:0000256" key="9">
    <source>
        <dbReference type="SAM" id="Phobius"/>
    </source>
</evidence>
<feature type="transmembrane region" description="Helical" evidence="9">
    <location>
        <begin position="276"/>
        <end position="295"/>
    </location>
</feature>
<gene>
    <name evidence="12" type="ORF">P271_770</name>
</gene>
<name>A0A084U4L9_MALIO</name>
<evidence type="ECO:0000256" key="1">
    <source>
        <dbReference type="ARBA" id="ARBA00004651"/>
    </source>
</evidence>
<dbReference type="Gene3D" id="3.40.50.300">
    <property type="entry name" value="P-loop containing nucleotide triphosphate hydrolases"/>
    <property type="match status" value="1"/>
</dbReference>